<evidence type="ECO:0000313" key="2">
    <source>
        <dbReference type="Proteomes" id="UP000001861"/>
    </source>
</evidence>
<gene>
    <name evidence="1" type="ORF">CC1G_09676</name>
</gene>
<reference evidence="1 2" key="1">
    <citation type="journal article" date="2010" name="Proc. Natl. Acad. Sci. U.S.A.">
        <title>Insights into evolution of multicellular fungi from the assembled chromosomes of the mushroom Coprinopsis cinerea (Coprinus cinereus).</title>
        <authorList>
            <person name="Stajich J.E."/>
            <person name="Wilke S.K."/>
            <person name="Ahren D."/>
            <person name="Au C.H."/>
            <person name="Birren B.W."/>
            <person name="Borodovsky M."/>
            <person name="Burns C."/>
            <person name="Canback B."/>
            <person name="Casselton L.A."/>
            <person name="Cheng C.K."/>
            <person name="Deng J."/>
            <person name="Dietrich F.S."/>
            <person name="Fargo D.C."/>
            <person name="Farman M.L."/>
            <person name="Gathman A.C."/>
            <person name="Goldberg J."/>
            <person name="Guigo R."/>
            <person name="Hoegger P.J."/>
            <person name="Hooker J.B."/>
            <person name="Huggins A."/>
            <person name="James T.Y."/>
            <person name="Kamada T."/>
            <person name="Kilaru S."/>
            <person name="Kodira C."/>
            <person name="Kues U."/>
            <person name="Kupfer D."/>
            <person name="Kwan H.S."/>
            <person name="Lomsadze A."/>
            <person name="Li W."/>
            <person name="Lilly W.W."/>
            <person name="Ma L.J."/>
            <person name="Mackey A.J."/>
            <person name="Manning G."/>
            <person name="Martin F."/>
            <person name="Muraguchi H."/>
            <person name="Natvig D.O."/>
            <person name="Palmerini H."/>
            <person name="Ramesh M.A."/>
            <person name="Rehmeyer C.J."/>
            <person name="Roe B.A."/>
            <person name="Shenoy N."/>
            <person name="Stanke M."/>
            <person name="Ter-Hovhannisyan V."/>
            <person name="Tunlid A."/>
            <person name="Velagapudi R."/>
            <person name="Vision T.J."/>
            <person name="Zeng Q."/>
            <person name="Zolan M.E."/>
            <person name="Pukkila P.J."/>
        </authorList>
    </citation>
    <scope>NUCLEOTIDE SEQUENCE [LARGE SCALE GENOMIC DNA]</scope>
    <source>
        <strain evidence="2">Okayama-7 / 130 / ATCC MYA-4618 / FGSC 9003</strain>
    </source>
</reference>
<name>A8P9H5_COPC7</name>
<dbReference type="RefSeq" id="XP_001839773.2">
    <property type="nucleotide sequence ID" value="XM_001839721.2"/>
</dbReference>
<comment type="caution">
    <text evidence="1">The sequence shown here is derived from an EMBL/GenBank/DDBJ whole genome shotgun (WGS) entry which is preliminary data.</text>
</comment>
<dbReference type="InParanoid" id="A8P9H5"/>
<dbReference type="GeneID" id="6016392"/>
<keyword evidence="2" id="KW-1185">Reference proteome</keyword>
<sequence>MFRMMEESTGWQYLRGDELGLIGARRRGKYTNLPFVVDIWYFLNGGTGRVINVIITDNRWMSKYRERGYRAFAEGGIQLKNPKKRGNYRVLEFPVTVN</sequence>
<proteinExistence type="predicted"/>
<dbReference type="KEGG" id="cci:CC1G_09676"/>
<dbReference type="AlphaFoldDB" id="A8P9H5"/>
<dbReference type="HOGENOM" id="CLU_2333544_0_0_1"/>
<dbReference type="EMBL" id="AACS02000011">
    <property type="protein sequence ID" value="EAU82074.2"/>
    <property type="molecule type" value="Genomic_DNA"/>
</dbReference>
<dbReference type="Proteomes" id="UP000001861">
    <property type="component" value="Unassembled WGS sequence"/>
</dbReference>
<accession>A8P9H5</accession>
<organism evidence="1 2">
    <name type="scientific">Coprinopsis cinerea (strain Okayama-7 / 130 / ATCC MYA-4618 / FGSC 9003)</name>
    <name type="common">Inky cap fungus</name>
    <name type="synonym">Hormographiella aspergillata</name>
    <dbReference type="NCBI Taxonomy" id="240176"/>
    <lineage>
        <taxon>Eukaryota</taxon>
        <taxon>Fungi</taxon>
        <taxon>Dikarya</taxon>
        <taxon>Basidiomycota</taxon>
        <taxon>Agaricomycotina</taxon>
        <taxon>Agaricomycetes</taxon>
        <taxon>Agaricomycetidae</taxon>
        <taxon>Agaricales</taxon>
        <taxon>Agaricineae</taxon>
        <taxon>Psathyrellaceae</taxon>
        <taxon>Coprinopsis</taxon>
    </lineage>
</organism>
<dbReference type="VEuPathDB" id="FungiDB:CC1G_09676"/>
<evidence type="ECO:0000313" key="1">
    <source>
        <dbReference type="EMBL" id="EAU82074.2"/>
    </source>
</evidence>
<protein>
    <submittedName>
        <fullName evidence="1">Uncharacterized protein</fullName>
    </submittedName>
</protein>